<accession>A0A4S4M7P9</accession>
<dbReference type="PANTHER" id="PTHR46300:SF2">
    <property type="entry name" value="CYTOCHROME P450 MONOOXYGENASE ALNH-RELATED"/>
    <property type="match status" value="1"/>
</dbReference>
<protein>
    <recommendedName>
        <fullName evidence="17">Cytochrome P450</fullName>
    </recommendedName>
</protein>
<keyword evidence="7 13" id="KW-0479">Metal-binding</keyword>
<keyword evidence="6" id="KW-0812">Transmembrane</keyword>
<comment type="caution">
    <text evidence="15">The sequence shown here is derived from an EMBL/GenBank/DDBJ whole genome shotgun (WGS) entry which is preliminary data.</text>
</comment>
<evidence type="ECO:0000256" key="10">
    <source>
        <dbReference type="ARBA" id="ARBA00023004"/>
    </source>
</evidence>
<keyword evidence="8" id="KW-1133">Transmembrane helix</keyword>
<dbReference type="Proteomes" id="UP000308730">
    <property type="component" value="Unassembled WGS sequence"/>
</dbReference>
<gene>
    <name evidence="15" type="ORF">EUX98_g8515</name>
</gene>
<name>A0A4S4M7P9_9APHY</name>
<evidence type="ECO:0000256" key="4">
    <source>
        <dbReference type="ARBA" id="ARBA00010617"/>
    </source>
</evidence>
<comment type="cofactor">
    <cofactor evidence="1 13">
        <name>heme</name>
        <dbReference type="ChEBI" id="CHEBI:30413"/>
    </cofactor>
</comment>
<evidence type="ECO:0000256" key="1">
    <source>
        <dbReference type="ARBA" id="ARBA00001971"/>
    </source>
</evidence>
<keyword evidence="11 14" id="KW-0503">Monooxygenase</keyword>
<dbReference type="GO" id="GO:0016705">
    <property type="term" value="F:oxidoreductase activity, acting on paired donors, with incorporation or reduction of molecular oxygen"/>
    <property type="evidence" value="ECO:0007669"/>
    <property type="project" value="InterPro"/>
</dbReference>
<dbReference type="PROSITE" id="PS00086">
    <property type="entry name" value="CYTOCHROME_P450"/>
    <property type="match status" value="1"/>
</dbReference>
<dbReference type="GO" id="GO:0016020">
    <property type="term" value="C:membrane"/>
    <property type="evidence" value="ECO:0007669"/>
    <property type="project" value="UniProtKB-SubCell"/>
</dbReference>
<dbReference type="GO" id="GO:0005506">
    <property type="term" value="F:iron ion binding"/>
    <property type="evidence" value="ECO:0007669"/>
    <property type="project" value="InterPro"/>
</dbReference>
<dbReference type="InterPro" id="IPR050364">
    <property type="entry name" value="Cytochrome_P450_fung"/>
</dbReference>
<dbReference type="InterPro" id="IPR036396">
    <property type="entry name" value="Cyt_P450_sf"/>
</dbReference>
<proteinExistence type="inferred from homology"/>
<evidence type="ECO:0000313" key="16">
    <source>
        <dbReference type="Proteomes" id="UP000308730"/>
    </source>
</evidence>
<evidence type="ECO:0000256" key="5">
    <source>
        <dbReference type="ARBA" id="ARBA00022617"/>
    </source>
</evidence>
<evidence type="ECO:0000256" key="11">
    <source>
        <dbReference type="ARBA" id="ARBA00023033"/>
    </source>
</evidence>
<dbReference type="GO" id="GO:0004497">
    <property type="term" value="F:monooxygenase activity"/>
    <property type="evidence" value="ECO:0007669"/>
    <property type="project" value="UniProtKB-KW"/>
</dbReference>
<dbReference type="Gene3D" id="1.10.630.10">
    <property type="entry name" value="Cytochrome P450"/>
    <property type="match status" value="1"/>
</dbReference>
<feature type="binding site" description="axial binding residue" evidence="13">
    <location>
        <position position="126"/>
    </location>
    <ligand>
        <name>heme</name>
        <dbReference type="ChEBI" id="CHEBI:30413"/>
    </ligand>
    <ligandPart>
        <name>Fe</name>
        <dbReference type="ChEBI" id="CHEBI:18248"/>
    </ligandPart>
</feature>
<comment type="subcellular location">
    <subcellularLocation>
        <location evidence="2">Membrane</location>
    </subcellularLocation>
</comment>
<reference evidence="15 16" key="1">
    <citation type="submission" date="2019-02" db="EMBL/GenBank/DDBJ databases">
        <title>Genome sequencing of the rare red list fungi Antrodiella citrinella (Flaviporus citrinellus).</title>
        <authorList>
            <person name="Buettner E."/>
            <person name="Kellner H."/>
        </authorList>
    </citation>
    <scope>NUCLEOTIDE SEQUENCE [LARGE SCALE GENOMIC DNA]</scope>
    <source>
        <strain evidence="15 16">DSM 108506</strain>
    </source>
</reference>
<keyword evidence="16" id="KW-1185">Reference proteome</keyword>
<evidence type="ECO:0000256" key="9">
    <source>
        <dbReference type="ARBA" id="ARBA00023002"/>
    </source>
</evidence>
<dbReference type="InterPro" id="IPR017972">
    <property type="entry name" value="Cyt_P450_CS"/>
</dbReference>
<dbReference type="PRINTS" id="PR00385">
    <property type="entry name" value="P450"/>
</dbReference>
<evidence type="ECO:0000313" key="15">
    <source>
        <dbReference type="EMBL" id="THH20767.1"/>
    </source>
</evidence>
<evidence type="ECO:0000256" key="14">
    <source>
        <dbReference type="RuleBase" id="RU000461"/>
    </source>
</evidence>
<dbReference type="InterPro" id="IPR001128">
    <property type="entry name" value="Cyt_P450"/>
</dbReference>
<evidence type="ECO:0000256" key="7">
    <source>
        <dbReference type="ARBA" id="ARBA00022723"/>
    </source>
</evidence>
<dbReference type="Pfam" id="PF00067">
    <property type="entry name" value="p450"/>
    <property type="match status" value="1"/>
</dbReference>
<evidence type="ECO:0000256" key="8">
    <source>
        <dbReference type="ARBA" id="ARBA00022989"/>
    </source>
</evidence>
<dbReference type="SUPFAM" id="SSF48264">
    <property type="entry name" value="Cytochrome P450"/>
    <property type="match status" value="1"/>
</dbReference>
<evidence type="ECO:0008006" key="17">
    <source>
        <dbReference type="Google" id="ProtNLM"/>
    </source>
</evidence>
<keyword evidence="5 13" id="KW-0349">Heme</keyword>
<evidence type="ECO:0000256" key="3">
    <source>
        <dbReference type="ARBA" id="ARBA00005179"/>
    </source>
</evidence>
<dbReference type="GO" id="GO:0020037">
    <property type="term" value="F:heme binding"/>
    <property type="evidence" value="ECO:0007669"/>
    <property type="project" value="InterPro"/>
</dbReference>
<evidence type="ECO:0000256" key="12">
    <source>
        <dbReference type="ARBA" id="ARBA00023136"/>
    </source>
</evidence>
<keyword evidence="9 14" id="KW-0560">Oxidoreductase</keyword>
<dbReference type="PRINTS" id="PR00463">
    <property type="entry name" value="EP450I"/>
</dbReference>
<dbReference type="PANTHER" id="PTHR46300">
    <property type="entry name" value="P450, PUTATIVE (EUROFUNG)-RELATED-RELATED"/>
    <property type="match status" value="1"/>
</dbReference>
<dbReference type="OrthoDB" id="3255500at2759"/>
<keyword evidence="12" id="KW-0472">Membrane</keyword>
<organism evidence="15 16">
    <name type="scientific">Antrodiella citrinella</name>
    <dbReference type="NCBI Taxonomy" id="2447956"/>
    <lineage>
        <taxon>Eukaryota</taxon>
        <taxon>Fungi</taxon>
        <taxon>Dikarya</taxon>
        <taxon>Basidiomycota</taxon>
        <taxon>Agaricomycotina</taxon>
        <taxon>Agaricomycetes</taxon>
        <taxon>Polyporales</taxon>
        <taxon>Steccherinaceae</taxon>
        <taxon>Antrodiella</taxon>
    </lineage>
</organism>
<dbReference type="EMBL" id="SGPM01000477">
    <property type="protein sequence ID" value="THH20767.1"/>
    <property type="molecule type" value="Genomic_DNA"/>
</dbReference>
<sequence length="209" mass="23721">MLHFPEVQVKAQKELDAVLGPSRMPEYEDKENLPYIAAIVDETLRWRPVAVLGGTPHAVTADDEYKGMFIPKGSTVYANLAGIMHDPEMFPSPDTFIPERFLPSSPLFSPRLATFDLPFGFGRRVCPGAHLARNSLFISIARLLWAFHIQPAVNKEGKEILPDPWNYTNGFNSFPVSFDCKFEPRNEEVVRVIEREGDTAMEQLKSRWN</sequence>
<comment type="pathway">
    <text evidence="3">Secondary metabolite biosynthesis.</text>
</comment>
<keyword evidence="10 13" id="KW-0408">Iron</keyword>
<evidence type="ECO:0000256" key="13">
    <source>
        <dbReference type="PIRSR" id="PIRSR602401-1"/>
    </source>
</evidence>
<dbReference type="AlphaFoldDB" id="A0A4S4M7P9"/>
<dbReference type="InterPro" id="IPR002401">
    <property type="entry name" value="Cyt_P450_E_grp-I"/>
</dbReference>
<evidence type="ECO:0000256" key="6">
    <source>
        <dbReference type="ARBA" id="ARBA00022692"/>
    </source>
</evidence>
<evidence type="ECO:0000256" key="2">
    <source>
        <dbReference type="ARBA" id="ARBA00004370"/>
    </source>
</evidence>
<comment type="similarity">
    <text evidence="4 14">Belongs to the cytochrome P450 family.</text>
</comment>